<proteinExistence type="predicted"/>
<dbReference type="InterPro" id="IPR011050">
    <property type="entry name" value="Pectin_lyase_fold/virulence"/>
</dbReference>
<dbReference type="Proteomes" id="UP000059188">
    <property type="component" value="Unassembled WGS sequence"/>
</dbReference>
<dbReference type="AlphaFoldDB" id="A0A0B7FWT3"/>
<keyword evidence="2" id="KW-0456">Lyase</keyword>
<feature type="signal peptide" evidence="1">
    <location>
        <begin position="1"/>
        <end position="19"/>
    </location>
</feature>
<reference evidence="2 3" key="1">
    <citation type="submission" date="2014-11" db="EMBL/GenBank/DDBJ databases">
        <authorList>
            <person name="Wibberg Daniel"/>
        </authorList>
    </citation>
    <scope>NUCLEOTIDE SEQUENCE [LARGE SCALE GENOMIC DNA]</scope>
    <source>
        <strain evidence="2">Rhizoctonia solani AG1-IB 7/3/14</strain>
    </source>
</reference>
<evidence type="ECO:0000313" key="2">
    <source>
        <dbReference type="EMBL" id="CEL62155.1"/>
    </source>
</evidence>
<protein>
    <submittedName>
        <fullName evidence="2">Putative pectin lyase C</fullName>
    </submittedName>
</protein>
<dbReference type="EMBL" id="LN679161">
    <property type="protein sequence ID" value="CEL62155.1"/>
    <property type="molecule type" value="Genomic_DNA"/>
</dbReference>
<dbReference type="STRING" id="1108050.A0A0B7FWT3"/>
<sequence length="247" mass="24864">MISLTSLAIVLFATNKAAAVGSAFGYATGTTGAAGVAQAIPTSAAQLKSWLEDNVTRNILLDRTYDFTDTEGTITGTVCKSWNCSPNPQLIIDTGGGCGSNPASTATWKKAGTSGIAVKSNKTILGKGTSGWIYFNEISGHAIDPDTGSKILVEGNYFNKVKTPATGNTKGAAFAPTSASMNSQCSGTLGRNCVSNTLAGGSGSLTNTGSNGILGSFTASVVKSASIMDPASVPSFVTANAGLGKVN</sequence>
<organism evidence="2 3">
    <name type="scientific">Thanatephorus cucumeris (strain AG1-IB / isolate 7/3/14)</name>
    <name type="common">Lettuce bottom rot fungus</name>
    <name type="synonym">Rhizoctonia solani</name>
    <dbReference type="NCBI Taxonomy" id="1108050"/>
    <lineage>
        <taxon>Eukaryota</taxon>
        <taxon>Fungi</taxon>
        <taxon>Dikarya</taxon>
        <taxon>Basidiomycota</taxon>
        <taxon>Agaricomycotina</taxon>
        <taxon>Agaricomycetes</taxon>
        <taxon>Cantharellales</taxon>
        <taxon>Ceratobasidiaceae</taxon>
        <taxon>Rhizoctonia</taxon>
        <taxon>Rhizoctonia solani AG-1</taxon>
    </lineage>
</organism>
<evidence type="ECO:0000256" key="1">
    <source>
        <dbReference type="SAM" id="SignalP"/>
    </source>
</evidence>
<dbReference type="SUPFAM" id="SSF51126">
    <property type="entry name" value="Pectin lyase-like"/>
    <property type="match status" value="2"/>
</dbReference>
<dbReference type="InterPro" id="IPR012334">
    <property type="entry name" value="Pectin_lyas_fold"/>
</dbReference>
<feature type="chain" id="PRO_5002114673" evidence="1">
    <location>
        <begin position="20"/>
        <end position="247"/>
    </location>
</feature>
<keyword evidence="1" id="KW-0732">Signal</keyword>
<gene>
    <name evidence="2" type="ORF">RSOLAG1IB_10250</name>
</gene>
<dbReference type="GO" id="GO:0016829">
    <property type="term" value="F:lyase activity"/>
    <property type="evidence" value="ECO:0007669"/>
    <property type="project" value="UniProtKB-KW"/>
</dbReference>
<dbReference type="OrthoDB" id="1637350at2759"/>
<dbReference type="Gene3D" id="2.160.20.10">
    <property type="entry name" value="Single-stranded right-handed beta-helix, Pectin lyase-like"/>
    <property type="match status" value="2"/>
</dbReference>
<evidence type="ECO:0000313" key="3">
    <source>
        <dbReference type="Proteomes" id="UP000059188"/>
    </source>
</evidence>
<accession>A0A0B7FWT3</accession>
<name>A0A0B7FWT3_THACB</name>
<keyword evidence="3" id="KW-1185">Reference proteome</keyword>